<keyword evidence="8" id="KW-1133">Transmembrane helix</keyword>
<dbReference type="PROSITE" id="PS50109">
    <property type="entry name" value="HIS_KIN"/>
    <property type="match status" value="1"/>
</dbReference>
<evidence type="ECO:0000256" key="4">
    <source>
        <dbReference type="ARBA" id="ARBA00022741"/>
    </source>
</evidence>
<keyword evidence="3" id="KW-0808">Transferase</keyword>
<evidence type="ECO:0000256" key="5">
    <source>
        <dbReference type="ARBA" id="ARBA00022777"/>
    </source>
</evidence>
<dbReference type="PANTHER" id="PTHR43065:SF46">
    <property type="entry name" value="C4-DICARBOXYLATE TRANSPORT SENSOR PROTEIN DCTB"/>
    <property type="match status" value="1"/>
</dbReference>
<accession>A0A9D9DM58</accession>
<evidence type="ECO:0000256" key="3">
    <source>
        <dbReference type="ARBA" id="ARBA00022679"/>
    </source>
</evidence>
<reference evidence="11" key="2">
    <citation type="journal article" date="2021" name="PeerJ">
        <title>Extensive microbial diversity within the chicken gut microbiome revealed by metagenomics and culture.</title>
        <authorList>
            <person name="Gilroy R."/>
            <person name="Ravi A."/>
            <person name="Getino M."/>
            <person name="Pursley I."/>
            <person name="Horton D.L."/>
            <person name="Alikhan N.F."/>
            <person name="Baker D."/>
            <person name="Gharbi K."/>
            <person name="Hall N."/>
            <person name="Watson M."/>
            <person name="Adriaenssens E.M."/>
            <person name="Foster-Nyarko E."/>
            <person name="Jarju S."/>
            <person name="Secka A."/>
            <person name="Antonio M."/>
            <person name="Oren A."/>
            <person name="Chaudhuri R.R."/>
            <person name="La Ragione R."/>
            <person name="Hildebrand F."/>
            <person name="Pallen M.J."/>
        </authorList>
    </citation>
    <scope>NUCLEOTIDE SEQUENCE</scope>
    <source>
        <strain evidence="11">15467</strain>
    </source>
</reference>
<evidence type="ECO:0000256" key="6">
    <source>
        <dbReference type="ARBA" id="ARBA00022840"/>
    </source>
</evidence>
<reference evidence="11" key="1">
    <citation type="submission" date="2020-10" db="EMBL/GenBank/DDBJ databases">
        <authorList>
            <person name="Gilroy R."/>
        </authorList>
    </citation>
    <scope>NUCLEOTIDE SEQUENCE</scope>
    <source>
        <strain evidence="11">15467</strain>
    </source>
</reference>
<dbReference type="InterPro" id="IPR003594">
    <property type="entry name" value="HATPase_dom"/>
</dbReference>
<dbReference type="GO" id="GO:0000160">
    <property type="term" value="P:phosphorelay signal transduction system"/>
    <property type="evidence" value="ECO:0007669"/>
    <property type="project" value="UniProtKB-KW"/>
</dbReference>
<dbReference type="EMBL" id="JADINB010000073">
    <property type="protein sequence ID" value="MBO8428941.1"/>
    <property type="molecule type" value="Genomic_DNA"/>
</dbReference>
<keyword evidence="8" id="KW-0472">Membrane</keyword>
<evidence type="ECO:0000313" key="11">
    <source>
        <dbReference type="EMBL" id="MBO8428941.1"/>
    </source>
</evidence>
<evidence type="ECO:0000313" key="12">
    <source>
        <dbReference type="Proteomes" id="UP000823635"/>
    </source>
</evidence>
<dbReference type="Gene3D" id="3.30.450.20">
    <property type="entry name" value="PAS domain"/>
    <property type="match status" value="1"/>
</dbReference>
<keyword evidence="6" id="KW-0067">ATP-binding</keyword>
<dbReference type="InterPro" id="IPR004358">
    <property type="entry name" value="Sig_transdc_His_kin-like_C"/>
</dbReference>
<evidence type="ECO:0000259" key="9">
    <source>
        <dbReference type="PROSITE" id="PS50109"/>
    </source>
</evidence>
<dbReference type="Proteomes" id="UP000823635">
    <property type="component" value="Unassembled WGS sequence"/>
</dbReference>
<protein>
    <recommendedName>
        <fullName evidence="2">histidine kinase</fullName>
        <ecNumber evidence="2">2.7.13.3</ecNumber>
    </recommendedName>
</protein>
<gene>
    <name evidence="11" type="ORF">IAC68_03290</name>
</gene>
<comment type="caution">
    <text evidence="11">The sequence shown here is derived from an EMBL/GenBank/DDBJ whole genome shotgun (WGS) entry which is preliminary data.</text>
</comment>
<dbReference type="PRINTS" id="PR00344">
    <property type="entry name" value="BCTRLSENSOR"/>
</dbReference>
<feature type="domain" description="Histidine kinase" evidence="9">
    <location>
        <begin position="223"/>
        <end position="398"/>
    </location>
</feature>
<keyword evidence="4" id="KW-0547">Nucleotide-binding</keyword>
<dbReference type="SUPFAM" id="SSF55874">
    <property type="entry name" value="ATPase domain of HSP90 chaperone/DNA topoisomerase II/histidine kinase"/>
    <property type="match status" value="1"/>
</dbReference>
<feature type="transmembrane region" description="Helical" evidence="8">
    <location>
        <begin position="30"/>
        <end position="49"/>
    </location>
</feature>
<evidence type="ECO:0000256" key="8">
    <source>
        <dbReference type="SAM" id="Phobius"/>
    </source>
</evidence>
<evidence type="ECO:0000256" key="2">
    <source>
        <dbReference type="ARBA" id="ARBA00012438"/>
    </source>
</evidence>
<dbReference type="PROSITE" id="PS50112">
    <property type="entry name" value="PAS"/>
    <property type="match status" value="1"/>
</dbReference>
<dbReference type="Gene3D" id="3.30.565.10">
    <property type="entry name" value="Histidine kinase-like ATPase, C-terminal domain"/>
    <property type="match status" value="1"/>
</dbReference>
<dbReference type="AlphaFoldDB" id="A0A9D9DM58"/>
<dbReference type="InterPro" id="IPR005467">
    <property type="entry name" value="His_kinase_dom"/>
</dbReference>
<dbReference type="GO" id="GO:0005524">
    <property type="term" value="F:ATP binding"/>
    <property type="evidence" value="ECO:0007669"/>
    <property type="project" value="UniProtKB-KW"/>
</dbReference>
<dbReference type="EC" id="2.7.13.3" evidence="2"/>
<dbReference type="PANTHER" id="PTHR43065">
    <property type="entry name" value="SENSOR HISTIDINE KINASE"/>
    <property type="match status" value="1"/>
</dbReference>
<keyword evidence="8" id="KW-0812">Transmembrane</keyword>
<evidence type="ECO:0000256" key="1">
    <source>
        <dbReference type="ARBA" id="ARBA00000085"/>
    </source>
</evidence>
<proteinExistence type="predicted"/>
<comment type="catalytic activity">
    <reaction evidence="1">
        <text>ATP + protein L-histidine = ADP + protein N-phospho-L-histidine.</text>
        <dbReference type="EC" id="2.7.13.3"/>
    </reaction>
</comment>
<evidence type="ECO:0000256" key="7">
    <source>
        <dbReference type="ARBA" id="ARBA00023012"/>
    </source>
</evidence>
<name>A0A9D9DM58_9BACT</name>
<dbReference type="GO" id="GO:0004673">
    <property type="term" value="F:protein histidine kinase activity"/>
    <property type="evidence" value="ECO:0007669"/>
    <property type="project" value="UniProtKB-EC"/>
</dbReference>
<organism evidence="11 12">
    <name type="scientific">Candidatus Egerieousia excrementavium</name>
    <dbReference type="NCBI Taxonomy" id="2840778"/>
    <lineage>
        <taxon>Bacteria</taxon>
        <taxon>Pseudomonadati</taxon>
        <taxon>Bacteroidota</taxon>
        <taxon>Bacteroidia</taxon>
        <taxon>Bacteroidales</taxon>
        <taxon>Candidatus Egerieousia</taxon>
    </lineage>
</organism>
<feature type="domain" description="PAS" evidence="10">
    <location>
        <begin position="104"/>
        <end position="140"/>
    </location>
</feature>
<keyword evidence="7" id="KW-0902">Two-component regulatory system</keyword>
<dbReference type="Pfam" id="PF02518">
    <property type="entry name" value="HATPase_c"/>
    <property type="match status" value="1"/>
</dbReference>
<dbReference type="InterPro" id="IPR036890">
    <property type="entry name" value="HATPase_C_sf"/>
</dbReference>
<keyword evidence="5" id="KW-0418">Kinase</keyword>
<feature type="non-terminal residue" evidence="11">
    <location>
        <position position="398"/>
    </location>
</feature>
<dbReference type="InterPro" id="IPR000014">
    <property type="entry name" value="PAS"/>
</dbReference>
<sequence length="398" mass="44231">MRNNLAIATAVAIVAAAAFPVSLVYLENGAVYAAVICLAALVTVLVLAFRNAANASSKITLMLEAIRNNDFSMRFHDRNNRAVSRALEKISAIIRDDKQNARRNERYYGLIMEKVNAGIFAADENGCVEICNDKMLELLGVNVFTHLEQLEKIDVRLKDELFGMQPGEIKMLSYKMENGGGEISASRSRISFEKKVLDIFVLNNIYHVINSNEVEAWVKLTRVLTHEIMNGIAPINSLCGQLQDCTDREKLREGLETIQNTSSSLIRFTEDYRKFAAIPTPVCRLFSVREFLERIILLFKGCGAEFAVEVLPAELIVNADKALIERVVVNLLKNSVESGASHVKVRAGCINELEQVAIDVSDDGQPVCDDIKDQIFVPFFTTKENGSGIGLPVSRRIM</sequence>
<evidence type="ECO:0000259" key="10">
    <source>
        <dbReference type="PROSITE" id="PS50112"/>
    </source>
</evidence>